<accession>A0A4Y7X0N9</accession>
<dbReference type="OMA" id="LMHGKNI"/>
<dbReference type="RefSeq" id="WP_010897552.1">
    <property type="nucleotide sequence ID" value="NZ_CP040441.1"/>
</dbReference>
<sequence>MNPFMIQMVNQKLNSLTAPELLQLAKQYGIPLTGNQAKDVIAILRSESVDVGNEAQVKRLIERLQQETDPQLAQTINQLLTQFSHLLP</sequence>
<accession>A0A0M0KL81</accession>
<dbReference type="EMBL" id="LILD01000001">
    <property type="protein sequence ID" value="KOO39574.1"/>
    <property type="molecule type" value="Genomic_DNA"/>
</dbReference>
<proteinExistence type="predicted"/>
<dbReference type="AlphaFoldDB" id="A0A0M0KL81"/>
<evidence type="ECO:0008006" key="2">
    <source>
        <dbReference type="Google" id="ProtNLM"/>
    </source>
</evidence>
<protein>
    <recommendedName>
        <fullName evidence="2">DUF2624 domain-containing protein</fullName>
    </recommendedName>
</protein>
<name>A0A0M0KL81_ALKHA</name>
<gene>
    <name evidence="1" type="ORF">AMD02_12505</name>
</gene>
<dbReference type="GeneID" id="87597011"/>
<reference evidence="1" key="1">
    <citation type="submission" date="2015-08" db="EMBL/GenBank/DDBJ databases">
        <title>Complete DNA Sequence of Pseudomonas syringae pv. actinidiae, the Causal Agent of Kiwifruit Canker Disease.</title>
        <authorList>
            <person name="Rikkerink E.H.A."/>
            <person name="Fineran P.C."/>
        </authorList>
    </citation>
    <scope>NUCLEOTIDE SEQUENCE</scope>
    <source>
        <strain evidence="1">DSM 13666</strain>
    </source>
</reference>
<dbReference type="InterPro" id="IPR020277">
    <property type="entry name" value="DUF2624"/>
</dbReference>
<dbReference type="PATRIC" id="fig|136160.3.peg.2924"/>
<comment type="caution">
    <text evidence="1">The sequence shown here is derived from an EMBL/GenBank/DDBJ whole genome shotgun (WGS) entry which is preliminary data.</text>
</comment>
<dbReference type="Pfam" id="PF11116">
    <property type="entry name" value="DUF2624"/>
    <property type="match status" value="1"/>
</dbReference>
<organism evidence="1">
    <name type="scientific">Halalkalibacterium halodurans</name>
    <name type="common">Bacillus halodurans</name>
    <dbReference type="NCBI Taxonomy" id="86665"/>
    <lineage>
        <taxon>Bacteria</taxon>
        <taxon>Bacillati</taxon>
        <taxon>Bacillota</taxon>
        <taxon>Bacilli</taxon>
        <taxon>Bacillales</taxon>
        <taxon>Bacillaceae</taxon>
        <taxon>Halalkalibacterium (ex Joshi et al. 2022)</taxon>
    </lineage>
</organism>
<evidence type="ECO:0000313" key="1">
    <source>
        <dbReference type="EMBL" id="KOO39574.1"/>
    </source>
</evidence>